<keyword evidence="2" id="KW-1185">Reference proteome</keyword>
<comment type="caution">
    <text evidence="1">The sequence shown here is derived from an EMBL/GenBank/DDBJ whole genome shotgun (WGS) entry which is preliminary data.</text>
</comment>
<accession>A0A834TAU3</accession>
<reference evidence="1" key="1">
    <citation type="submission" date="2020-09" db="EMBL/GenBank/DDBJ databases">
        <title>Genome-Enabled Discovery of Anthraquinone Biosynthesis in Senna tora.</title>
        <authorList>
            <person name="Kang S.-H."/>
            <person name="Pandey R.P."/>
            <person name="Lee C.-M."/>
            <person name="Sim J.-S."/>
            <person name="Jeong J.-T."/>
            <person name="Choi B.-S."/>
            <person name="Jung M."/>
            <person name="Ginzburg D."/>
            <person name="Zhao K."/>
            <person name="Won S.Y."/>
            <person name="Oh T.-J."/>
            <person name="Yu Y."/>
            <person name="Kim N.-H."/>
            <person name="Lee O.R."/>
            <person name="Lee T.-H."/>
            <person name="Bashyal P."/>
            <person name="Kim T.-S."/>
            <person name="Lee W.-H."/>
            <person name="Kawkins C."/>
            <person name="Kim C.-K."/>
            <person name="Kim J.S."/>
            <person name="Ahn B.O."/>
            <person name="Rhee S.Y."/>
            <person name="Sohng J.K."/>
        </authorList>
    </citation>
    <scope>NUCLEOTIDE SEQUENCE</scope>
    <source>
        <tissue evidence="1">Leaf</tissue>
    </source>
</reference>
<sequence>MAFGRVFNPTETDPARPLLTPSCMYTI</sequence>
<evidence type="ECO:0000313" key="2">
    <source>
        <dbReference type="Proteomes" id="UP000634136"/>
    </source>
</evidence>
<dbReference type="EMBL" id="JAAIUW010000008">
    <property type="protein sequence ID" value="KAF7818169.1"/>
    <property type="molecule type" value="Genomic_DNA"/>
</dbReference>
<dbReference type="Proteomes" id="UP000634136">
    <property type="component" value="Unassembled WGS sequence"/>
</dbReference>
<proteinExistence type="predicted"/>
<evidence type="ECO:0000313" key="1">
    <source>
        <dbReference type="EMBL" id="KAF7818169.1"/>
    </source>
</evidence>
<dbReference type="AlphaFoldDB" id="A0A834TAU3"/>
<organism evidence="1 2">
    <name type="scientific">Senna tora</name>
    <dbReference type="NCBI Taxonomy" id="362788"/>
    <lineage>
        <taxon>Eukaryota</taxon>
        <taxon>Viridiplantae</taxon>
        <taxon>Streptophyta</taxon>
        <taxon>Embryophyta</taxon>
        <taxon>Tracheophyta</taxon>
        <taxon>Spermatophyta</taxon>
        <taxon>Magnoliopsida</taxon>
        <taxon>eudicotyledons</taxon>
        <taxon>Gunneridae</taxon>
        <taxon>Pentapetalae</taxon>
        <taxon>rosids</taxon>
        <taxon>fabids</taxon>
        <taxon>Fabales</taxon>
        <taxon>Fabaceae</taxon>
        <taxon>Caesalpinioideae</taxon>
        <taxon>Cassia clade</taxon>
        <taxon>Senna</taxon>
    </lineage>
</organism>
<gene>
    <name evidence="1" type="ORF">G2W53_023624</name>
</gene>
<protein>
    <submittedName>
        <fullName evidence="1">Uncharacterized protein</fullName>
    </submittedName>
</protein>
<name>A0A834TAU3_9FABA</name>